<evidence type="ECO:0000256" key="1">
    <source>
        <dbReference type="SAM" id="Coils"/>
    </source>
</evidence>
<dbReference type="EMBL" id="CAJZBQ010000024">
    <property type="protein sequence ID" value="CAG9320129.1"/>
    <property type="molecule type" value="Genomic_DNA"/>
</dbReference>
<evidence type="ECO:0000313" key="2">
    <source>
        <dbReference type="EMBL" id="CAG9320129.1"/>
    </source>
</evidence>
<keyword evidence="3" id="KW-1185">Reference proteome</keyword>
<feature type="coiled-coil region" evidence="1">
    <location>
        <begin position="304"/>
        <end position="331"/>
    </location>
</feature>
<proteinExistence type="predicted"/>
<dbReference type="AlphaFoldDB" id="A0AAU9JEM3"/>
<accession>A0AAU9JEM3</accession>
<name>A0AAU9JEM3_9CILI</name>
<feature type="coiled-coil region" evidence="1">
    <location>
        <begin position="641"/>
        <end position="822"/>
    </location>
</feature>
<gene>
    <name evidence="2" type="ORF">BSTOLATCC_MIC25364</name>
</gene>
<keyword evidence="1" id="KW-0175">Coiled coil</keyword>
<reference evidence="2" key="1">
    <citation type="submission" date="2021-09" db="EMBL/GenBank/DDBJ databases">
        <authorList>
            <consortium name="AG Swart"/>
            <person name="Singh M."/>
            <person name="Singh A."/>
            <person name="Seah K."/>
            <person name="Emmerich C."/>
        </authorList>
    </citation>
    <scope>NUCLEOTIDE SEQUENCE</scope>
    <source>
        <strain evidence="2">ATCC30299</strain>
    </source>
</reference>
<sequence>MDNPSEKRLNEAERQLLEQSEAEKSLLTINNEKVSKLIDNLEQELKDKSQKITELEEYKLSLEKLFKLHDSLFDQKDKEISSIHNEIAVLNQSLAQCKEELKQKELEYGINSNTLNKKLNEYIVKTSGLETDLHFSKEENKTLEISLNEKIRAYKELEIGYETLLKNHQQEIKVLHSQVIESVELSPIKEKTILKCEKEIQCSEEFEEKAQEFVLPTVDDQSVYQLSCLNNEYKFKLSKAEEKAEILEEQLNELLEEIDRKSPIIAKQREDYENLVGAYNELVLKSKEALKSQVSLPVKEEKRIRELELQKDAFKKEKATLLNTIQQLLVENHRLQTGNVIEPTGSFASIPELINENSKLKIEKDDNTNIINSLREEIKEKNQIIEHKEKAANEVREENYYLKTRLDALLIEEKPTEDVSIESLFIEKKNENKLLRLRLNKTKSEHKFFEEHISFMKQKECHLNEEIEILKFKNNSSSNLASKLEKESKRQAIEILSLKEMNKKLQQQVEELSKEKIDILEAKKKIEQKQSKNSFGNAASLTSEKNSYLNNNERQLVSEYQKWKEDIMKLNSEIDKLDVYKFNPALEEVKAELNETKVKLQKMQEALSSELKIKEKLIKQIRGQRKIDMKAENAEMVASELNSSNIKIRELESRLKEIEIDKEKQSSETKKQRDDLENILNQTLKALEDEQARTKNLQTQFDEYKAQYEKLDEDKNDLLVKLEHYTNHFELQQKIRNEVRAKLIDPENKTRLQEECMNLSLEIDHLKKETDFEKSKLQNEIENMKHKENSDFDKIKNLEITLSSKEKDISHLKEELEDLRNKSPTKPEVLEHLIALLHKTNKNYQ</sequence>
<feature type="coiled-coil region" evidence="1">
    <location>
        <begin position="357"/>
        <end position="398"/>
    </location>
</feature>
<feature type="coiled-coil region" evidence="1">
    <location>
        <begin position="24"/>
        <end position="107"/>
    </location>
</feature>
<feature type="coiled-coil region" evidence="1">
    <location>
        <begin position="230"/>
        <end position="261"/>
    </location>
</feature>
<protein>
    <submittedName>
        <fullName evidence="2">Uncharacterized protein</fullName>
    </submittedName>
</protein>
<dbReference type="Proteomes" id="UP001162131">
    <property type="component" value="Unassembled WGS sequence"/>
</dbReference>
<evidence type="ECO:0000313" key="3">
    <source>
        <dbReference type="Proteomes" id="UP001162131"/>
    </source>
</evidence>
<organism evidence="2 3">
    <name type="scientific">Blepharisma stoltei</name>
    <dbReference type="NCBI Taxonomy" id="1481888"/>
    <lineage>
        <taxon>Eukaryota</taxon>
        <taxon>Sar</taxon>
        <taxon>Alveolata</taxon>
        <taxon>Ciliophora</taxon>
        <taxon>Postciliodesmatophora</taxon>
        <taxon>Heterotrichea</taxon>
        <taxon>Heterotrichida</taxon>
        <taxon>Blepharismidae</taxon>
        <taxon>Blepharisma</taxon>
    </lineage>
</organism>
<comment type="caution">
    <text evidence="2">The sequence shown here is derived from an EMBL/GenBank/DDBJ whole genome shotgun (WGS) entry which is preliminary data.</text>
</comment>
<feature type="coiled-coil region" evidence="1">
    <location>
        <begin position="495"/>
        <end position="610"/>
    </location>
</feature>